<dbReference type="OrthoDB" id="121142at2759"/>
<feature type="coiled-coil region" evidence="1">
    <location>
        <begin position="86"/>
        <end position="117"/>
    </location>
</feature>
<keyword evidence="3" id="KW-1185">Reference proteome</keyword>
<protein>
    <recommendedName>
        <fullName evidence="4">M96 mating-specific protein family</fullName>
    </recommendedName>
</protein>
<evidence type="ECO:0000313" key="2">
    <source>
        <dbReference type="EMBL" id="POM77679.1"/>
    </source>
</evidence>
<evidence type="ECO:0000313" key="3">
    <source>
        <dbReference type="Proteomes" id="UP000237271"/>
    </source>
</evidence>
<gene>
    <name evidence="2" type="ORF">PHPALM_4902</name>
</gene>
<accession>A0A2P4YIW4</accession>
<evidence type="ECO:0000256" key="1">
    <source>
        <dbReference type="SAM" id="Coils"/>
    </source>
</evidence>
<sequence>MINQDEAAFLTEITELLGACETPRASEAVQHELKTVAGHESLLFASHQLVAETEKLLSSISTSTNTRSLELSERRKAQNANAAKRRLKYCKKIESEREQLKRQEKELVVELAELQAKNQVIFEKTQTMPVWKAIATRQLQSRLEAEAERRRLRATVTTRSKLLQELGEKLQRHLVPLHPVEMNSIMIEPDDTVLFERYLQEMDGAYGQVSSILHAWGVNDAPLYSFRPDAKQLRDGNVEYFESLSSQMTPFNFQKTGDALWKSLRLLHQRKSRHYQYVSNPENTLAVKFRIPGQSSAAGQTDLLVRMVFSRRIEAGQTVILWRAHTQGEGEISDFQADETGWSVVRPTDTCTRKAIGMPTASLTFIRFIPNGKETGDKTKVGKFLKLAETSGNEDGSELARMMESLLLDDSLGIRP</sequence>
<evidence type="ECO:0008006" key="4">
    <source>
        <dbReference type="Google" id="ProtNLM"/>
    </source>
</evidence>
<comment type="caution">
    <text evidence="2">The sequence shown here is derived from an EMBL/GenBank/DDBJ whole genome shotgun (WGS) entry which is preliminary data.</text>
</comment>
<name>A0A2P4YIW4_9STRA</name>
<dbReference type="AlphaFoldDB" id="A0A2P4YIW4"/>
<organism evidence="2 3">
    <name type="scientific">Phytophthora palmivora</name>
    <dbReference type="NCBI Taxonomy" id="4796"/>
    <lineage>
        <taxon>Eukaryota</taxon>
        <taxon>Sar</taxon>
        <taxon>Stramenopiles</taxon>
        <taxon>Oomycota</taxon>
        <taxon>Peronosporomycetes</taxon>
        <taxon>Peronosporales</taxon>
        <taxon>Peronosporaceae</taxon>
        <taxon>Phytophthora</taxon>
    </lineage>
</organism>
<reference evidence="2 3" key="1">
    <citation type="journal article" date="2017" name="Genome Biol. Evol.">
        <title>Phytophthora megakarya and P. palmivora, closely related causal agents of cacao black pod rot, underwent increases in genome sizes and gene numbers by different mechanisms.</title>
        <authorList>
            <person name="Ali S.S."/>
            <person name="Shao J."/>
            <person name="Lary D.J."/>
            <person name="Kronmiller B."/>
            <person name="Shen D."/>
            <person name="Strem M.D."/>
            <person name="Amoako-Attah I."/>
            <person name="Akrofi A.Y."/>
            <person name="Begoude B.A."/>
            <person name="Ten Hoopen G.M."/>
            <person name="Coulibaly K."/>
            <person name="Kebe B.I."/>
            <person name="Melnick R.L."/>
            <person name="Guiltinan M.J."/>
            <person name="Tyler B.M."/>
            <person name="Meinhardt L.W."/>
            <person name="Bailey B.A."/>
        </authorList>
    </citation>
    <scope>NUCLEOTIDE SEQUENCE [LARGE SCALE GENOMIC DNA]</scope>
    <source>
        <strain evidence="3">sbr112.9</strain>
    </source>
</reference>
<proteinExistence type="predicted"/>
<dbReference type="Proteomes" id="UP000237271">
    <property type="component" value="Unassembled WGS sequence"/>
</dbReference>
<dbReference type="EMBL" id="NCKW01002406">
    <property type="protein sequence ID" value="POM77679.1"/>
    <property type="molecule type" value="Genomic_DNA"/>
</dbReference>
<keyword evidence="1" id="KW-0175">Coiled coil</keyword>